<dbReference type="EMBL" id="CP021425">
    <property type="protein sequence ID" value="ARU59157.1"/>
    <property type="molecule type" value="Genomic_DNA"/>
</dbReference>
<evidence type="ECO:0000256" key="7">
    <source>
        <dbReference type="PIRSR" id="PIRSR001589-3"/>
    </source>
</evidence>
<dbReference type="SUPFAM" id="SSF56235">
    <property type="entry name" value="N-terminal nucleophile aminohydrolases (Ntn hydrolases)"/>
    <property type="match status" value="1"/>
</dbReference>
<organism evidence="10 11">
    <name type="scientific">Oleiphilus messinensis</name>
    <dbReference type="NCBI Taxonomy" id="141451"/>
    <lineage>
        <taxon>Bacteria</taxon>
        <taxon>Pseudomonadati</taxon>
        <taxon>Pseudomonadota</taxon>
        <taxon>Gammaproteobacteria</taxon>
        <taxon>Oceanospirillales</taxon>
        <taxon>Oleiphilaceae</taxon>
        <taxon>Oleiphilus</taxon>
    </lineage>
</organism>
<sequence length="578" mass="65773">MGALIGYFGKPEASLLAAMGKKLKHRGPLQQISRTPWGELGHLHRPVPKNCRWLVGGSYHNGDNAIALAGFLTKPENTSLPELLTAFQSEGMALFKRLRGQFLLAIMTEQALILVRDSLGNRTAFWAYHDARYYFASEPKAIWSSASLNRTLRPEALAQYLSFSFIPGAATMLQEIQELQPGHALILPHNTPPSSVSYLDYDAPRQHQSYSEAEWVRQFKAAHQAAVAERLPDRDPIAVFLSGGVDSSAVTAELSKQAPGRIHSFAIHFGRKYPNELEFARMVATHCHTIHEEVLIQPRDFLPRLRQIIWTLDNPIGDPITVPNYELAAHVARLTPWVFNGEGGDPLFGGPKNLSMLLHHWYGGIERDAGFRERNYLASYRRAYEEWQSILTPDIRREIDPKTHLEDVIGDYLNRPKPGTFLNKLMLLNTQLKGAHLILPKVEAMTGAHQITALSPLFDQRLAELSFAMPPTLKLQGGVEKIVLKRAYEPYLPARIIKRPKSGMRVPVHYWFQKEMRRYTQKILSKKSLDQAGIFDPKRVKQILDYDLDDRKGRYGIRLWMLLTFEIWRRLTIEGEPL</sequence>
<evidence type="ECO:0000259" key="8">
    <source>
        <dbReference type="Pfam" id="PF00733"/>
    </source>
</evidence>
<dbReference type="Pfam" id="PF00733">
    <property type="entry name" value="Asn_synthase"/>
    <property type="match status" value="1"/>
</dbReference>
<evidence type="ECO:0000259" key="9">
    <source>
        <dbReference type="Pfam" id="PF13537"/>
    </source>
</evidence>
<dbReference type="SUPFAM" id="SSF52402">
    <property type="entry name" value="Adenine nucleotide alpha hydrolases-like"/>
    <property type="match status" value="1"/>
</dbReference>
<evidence type="ECO:0000256" key="2">
    <source>
        <dbReference type="ARBA" id="ARBA00005752"/>
    </source>
</evidence>
<dbReference type="KEGG" id="ome:OLMES_5173"/>
<gene>
    <name evidence="10" type="ORF">OLMES_5173</name>
</gene>
<protein>
    <recommendedName>
        <fullName evidence="3">asparagine synthase (glutamine-hydrolyzing)</fullName>
        <ecNumber evidence="3">6.3.5.4</ecNumber>
    </recommendedName>
</protein>
<reference evidence="10 11" key="1">
    <citation type="submission" date="2017-05" db="EMBL/GenBank/DDBJ databases">
        <title>Genomic insights into alkan degradation activity of Oleiphilus messinensis.</title>
        <authorList>
            <person name="Kozyavkin S.A."/>
            <person name="Slesarev A.I."/>
            <person name="Golyshin P.N."/>
            <person name="Korzhenkov A."/>
            <person name="Golyshina O.N."/>
            <person name="Toshchakov S.V."/>
        </authorList>
    </citation>
    <scope>NUCLEOTIDE SEQUENCE [LARGE SCALE GENOMIC DNA]</scope>
    <source>
        <strain evidence="10 11">ME102</strain>
    </source>
</reference>
<evidence type="ECO:0000313" key="11">
    <source>
        <dbReference type="Proteomes" id="UP000196027"/>
    </source>
</evidence>
<dbReference type="InterPro" id="IPR014729">
    <property type="entry name" value="Rossmann-like_a/b/a_fold"/>
</dbReference>
<keyword evidence="11" id="KW-1185">Reference proteome</keyword>
<evidence type="ECO:0000256" key="1">
    <source>
        <dbReference type="ARBA" id="ARBA00005187"/>
    </source>
</evidence>
<dbReference type="PANTHER" id="PTHR43284:SF1">
    <property type="entry name" value="ASPARAGINE SYNTHETASE"/>
    <property type="match status" value="1"/>
</dbReference>
<feature type="domain" description="Asparagine synthetase" evidence="8">
    <location>
        <begin position="222"/>
        <end position="569"/>
    </location>
</feature>
<keyword evidence="5" id="KW-0067">ATP-binding</keyword>
<dbReference type="GO" id="GO:0004066">
    <property type="term" value="F:asparagine synthase (glutamine-hydrolyzing) activity"/>
    <property type="evidence" value="ECO:0007669"/>
    <property type="project" value="UniProtKB-EC"/>
</dbReference>
<evidence type="ECO:0000256" key="6">
    <source>
        <dbReference type="ARBA" id="ARBA00048741"/>
    </source>
</evidence>
<comment type="pathway">
    <text evidence="1">Amino-acid biosynthesis; L-asparagine biosynthesis; L-asparagine from L-aspartate (L-Gln route): step 1/1.</text>
</comment>
<dbReference type="GO" id="GO:0005524">
    <property type="term" value="F:ATP binding"/>
    <property type="evidence" value="ECO:0007669"/>
    <property type="project" value="UniProtKB-KW"/>
</dbReference>
<name>A0A1Y0IF39_9GAMM</name>
<dbReference type="InterPro" id="IPR006426">
    <property type="entry name" value="Asn_synth_AEB"/>
</dbReference>
<comment type="similarity">
    <text evidence="2">Belongs to the asparagine synthetase family.</text>
</comment>
<dbReference type="EC" id="6.3.5.4" evidence="3"/>
<dbReference type="PANTHER" id="PTHR43284">
    <property type="entry name" value="ASPARAGINE SYNTHETASE (GLUTAMINE-HYDROLYZING)"/>
    <property type="match status" value="1"/>
</dbReference>
<dbReference type="GO" id="GO:0005829">
    <property type="term" value="C:cytosol"/>
    <property type="evidence" value="ECO:0007669"/>
    <property type="project" value="TreeGrafter"/>
</dbReference>
<dbReference type="RefSeq" id="WP_087463861.1">
    <property type="nucleotide sequence ID" value="NZ_CP021425.1"/>
</dbReference>
<dbReference type="InterPro" id="IPR017932">
    <property type="entry name" value="GATase_2_dom"/>
</dbReference>
<dbReference type="GO" id="GO:0006529">
    <property type="term" value="P:asparagine biosynthetic process"/>
    <property type="evidence" value="ECO:0007669"/>
    <property type="project" value="InterPro"/>
</dbReference>
<feature type="site" description="Important for beta-aspartyl-AMP intermediate formation" evidence="7">
    <location>
        <position position="342"/>
    </location>
</feature>
<dbReference type="Gene3D" id="3.60.20.10">
    <property type="entry name" value="Glutamine Phosphoribosylpyrophosphate, subunit 1, domain 1"/>
    <property type="match status" value="1"/>
</dbReference>
<dbReference type="PIRSF" id="PIRSF001589">
    <property type="entry name" value="Asn_synthetase_glu-h"/>
    <property type="match status" value="1"/>
</dbReference>
<dbReference type="AlphaFoldDB" id="A0A1Y0IF39"/>
<evidence type="ECO:0000256" key="4">
    <source>
        <dbReference type="ARBA" id="ARBA00022741"/>
    </source>
</evidence>
<comment type="catalytic activity">
    <reaction evidence="6">
        <text>L-aspartate + L-glutamine + ATP + H2O = L-asparagine + L-glutamate + AMP + diphosphate + H(+)</text>
        <dbReference type="Rhea" id="RHEA:12228"/>
        <dbReference type="ChEBI" id="CHEBI:15377"/>
        <dbReference type="ChEBI" id="CHEBI:15378"/>
        <dbReference type="ChEBI" id="CHEBI:29985"/>
        <dbReference type="ChEBI" id="CHEBI:29991"/>
        <dbReference type="ChEBI" id="CHEBI:30616"/>
        <dbReference type="ChEBI" id="CHEBI:33019"/>
        <dbReference type="ChEBI" id="CHEBI:58048"/>
        <dbReference type="ChEBI" id="CHEBI:58359"/>
        <dbReference type="ChEBI" id="CHEBI:456215"/>
        <dbReference type="EC" id="6.3.5.4"/>
    </reaction>
</comment>
<evidence type="ECO:0000313" key="10">
    <source>
        <dbReference type="EMBL" id="ARU59157.1"/>
    </source>
</evidence>
<dbReference type="OrthoDB" id="9763290at2"/>
<dbReference type="Pfam" id="PF13537">
    <property type="entry name" value="GATase_7"/>
    <property type="match status" value="1"/>
</dbReference>
<dbReference type="InterPro" id="IPR001962">
    <property type="entry name" value="Asn_synthase"/>
</dbReference>
<evidence type="ECO:0000256" key="5">
    <source>
        <dbReference type="ARBA" id="ARBA00022840"/>
    </source>
</evidence>
<dbReference type="Gene3D" id="3.40.50.620">
    <property type="entry name" value="HUPs"/>
    <property type="match status" value="1"/>
</dbReference>
<feature type="domain" description="Glutamine amidotransferase type-2" evidence="9">
    <location>
        <begin position="84"/>
        <end position="142"/>
    </location>
</feature>
<dbReference type="CDD" id="cd01991">
    <property type="entry name" value="Asn_synthase_B_C"/>
    <property type="match status" value="1"/>
</dbReference>
<proteinExistence type="inferred from homology"/>
<dbReference type="Proteomes" id="UP000196027">
    <property type="component" value="Chromosome"/>
</dbReference>
<accession>A0A1Y0IF39</accession>
<keyword evidence="4" id="KW-0547">Nucleotide-binding</keyword>
<evidence type="ECO:0000256" key="3">
    <source>
        <dbReference type="ARBA" id="ARBA00012737"/>
    </source>
</evidence>
<dbReference type="InterPro" id="IPR051786">
    <property type="entry name" value="ASN_synthetase/amidase"/>
</dbReference>
<dbReference type="InterPro" id="IPR029055">
    <property type="entry name" value="Ntn_hydrolases_N"/>
</dbReference>